<gene>
    <name evidence="2" type="ORF">HXX08_15465</name>
    <name evidence="3" type="ORF">OZ401_002774</name>
</gene>
<dbReference type="Proteomes" id="UP001431572">
    <property type="component" value="Chromosome 2"/>
</dbReference>
<dbReference type="AlphaFoldDB" id="A0A8T7M565"/>
<dbReference type="Proteomes" id="UP000521676">
    <property type="component" value="Unassembled WGS sequence"/>
</dbReference>
<proteinExistence type="predicted"/>
<evidence type="ECO:0000313" key="4">
    <source>
        <dbReference type="Proteomes" id="UP000521676"/>
    </source>
</evidence>
<dbReference type="PANTHER" id="PTHR33169">
    <property type="entry name" value="PADR-FAMILY TRANSCRIPTIONAL REGULATOR"/>
    <property type="match status" value="1"/>
</dbReference>
<dbReference type="Gene3D" id="1.10.10.10">
    <property type="entry name" value="Winged helix-like DNA-binding domain superfamily/Winged helix DNA-binding domain"/>
    <property type="match status" value="1"/>
</dbReference>
<accession>A0A8T7M565</accession>
<evidence type="ECO:0000313" key="2">
    <source>
        <dbReference type="EMBL" id="NWJ47260.1"/>
    </source>
</evidence>
<evidence type="ECO:0000259" key="1">
    <source>
        <dbReference type="Pfam" id="PF03551"/>
    </source>
</evidence>
<dbReference type="InterPro" id="IPR036390">
    <property type="entry name" value="WH_DNA-bd_sf"/>
</dbReference>
<dbReference type="SUPFAM" id="SSF46785">
    <property type="entry name" value="Winged helix' DNA-binding domain"/>
    <property type="match status" value="1"/>
</dbReference>
<dbReference type="EMBL" id="JACATZ010000003">
    <property type="protein sequence ID" value="NWJ47260.1"/>
    <property type="molecule type" value="Genomic_DNA"/>
</dbReference>
<reference evidence="3" key="2">
    <citation type="journal article" date="2024" name="Nature">
        <title>Anoxygenic phototroph of the Chloroflexota uses a type I reaction centre.</title>
        <authorList>
            <person name="Tsuji J.M."/>
            <person name="Shaw N.A."/>
            <person name="Nagashima S."/>
            <person name="Venkiteswaran J.J."/>
            <person name="Schiff S.L."/>
            <person name="Watanabe T."/>
            <person name="Fukui M."/>
            <person name="Hanada S."/>
            <person name="Tank M."/>
            <person name="Neufeld J.D."/>
        </authorList>
    </citation>
    <scope>NUCLEOTIDE SEQUENCE</scope>
    <source>
        <strain evidence="3">L227-S17</strain>
    </source>
</reference>
<sequence length="173" mass="19649">MDDQSLLLLGILKAQSQHGYQINEFIEKNLSRVTNMKKATAYATLDRLSKAGYVTVTFEQEGNRPQRKVYSITPAGEDYFLEQLRENLSSAEQMTFTGDIGLMFLDNLPRQEVAEHLKRRLAEVEKQIVSFEKAPIHANGHGVNLAVDHVLTLFKSEQKWLLSTIPELESAEQ</sequence>
<dbReference type="Pfam" id="PF03551">
    <property type="entry name" value="PadR"/>
    <property type="match status" value="1"/>
</dbReference>
<dbReference type="EMBL" id="CP128400">
    <property type="protein sequence ID" value="WJW69178.1"/>
    <property type="molecule type" value="Genomic_DNA"/>
</dbReference>
<keyword evidence="5" id="KW-1185">Reference proteome</keyword>
<protein>
    <submittedName>
        <fullName evidence="2">PadR family transcriptional regulator</fullName>
    </submittedName>
</protein>
<evidence type="ECO:0000313" key="3">
    <source>
        <dbReference type="EMBL" id="WJW69178.1"/>
    </source>
</evidence>
<dbReference type="InterPro" id="IPR052509">
    <property type="entry name" value="Metal_resp_DNA-bind_regulator"/>
</dbReference>
<feature type="domain" description="Transcription regulator PadR N-terminal" evidence="1">
    <location>
        <begin position="8"/>
        <end position="80"/>
    </location>
</feature>
<organism evidence="2 4">
    <name type="scientific">Candidatus Chlorohelix allophototropha</name>
    <dbReference type="NCBI Taxonomy" id="3003348"/>
    <lineage>
        <taxon>Bacteria</taxon>
        <taxon>Bacillati</taxon>
        <taxon>Chloroflexota</taxon>
        <taxon>Chloroflexia</taxon>
        <taxon>Candidatus Chloroheliales</taxon>
        <taxon>Candidatus Chloroheliaceae</taxon>
        <taxon>Candidatus Chlorohelix</taxon>
    </lineage>
</organism>
<reference evidence="2 4" key="1">
    <citation type="submission" date="2020-06" db="EMBL/GenBank/DDBJ databases">
        <title>Anoxygenic phototrophic Chloroflexota member uses a Type I reaction center.</title>
        <authorList>
            <person name="Tsuji J.M."/>
            <person name="Shaw N.A."/>
            <person name="Nagashima S."/>
            <person name="Venkiteswaran J."/>
            <person name="Schiff S.L."/>
            <person name="Hanada S."/>
            <person name="Tank M."/>
            <person name="Neufeld J.D."/>
        </authorList>
    </citation>
    <scope>NUCLEOTIDE SEQUENCE [LARGE SCALE GENOMIC DNA]</scope>
    <source>
        <strain evidence="2">L227-S17</strain>
    </source>
</reference>
<dbReference type="InterPro" id="IPR005149">
    <property type="entry name" value="Tscrpt_reg_PadR_N"/>
</dbReference>
<evidence type="ECO:0000313" key="5">
    <source>
        <dbReference type="Proteomes" id="UP001431572"/>
    </source>
</evidence>
<dbReference type="RefSeq" id="WP_341471063.1">
    <property type="nucleotide sequence ID" value="NZ_CP128400.1"/>
</dbReference>
<dbReference type="InterPro" id="IPR036388">
    <property type="entry name" value="WH-like_DNA-bd_sf"/>
</dbReference>
<dbReference type="PANTHER" id="PTHR33169:SF27">
    <property type="entry name" value="TRANSCRIPTIONAL REGULATOR PADR FAMILY PROTEIN"/>
    <property type="match status" value="1"/>
</dbReference>
<name>A0A8T7M565_9CHLR</name>